<dbReference type="Proteomes" id="UP000252040">
    <property type="component" value="Unplaced"/>
</dbReference>
<keyword evidence="2" id="KW-1185">Reference proteome</keyword>
<organism evidence="2 3">
    <name type="scientific">Neophocaena asiaeorientalis asiaeorientalis</name>
    <name type="common">Yangtze finless porpoise</name>
    <name type="synonym">Neophocaena phocaenoides subsp. asiaeorientalis</name>
    <dbReference type="NCBI Taxonomy" id="1706337"/>
    <lineage>
        <taxon>Eukaryota</taxon>
        <taxon>Metazoa</taxon>
        <taxon>Chordata</taxon>
        <taxon>Craniata</taxon>
        <taxon>Vertebrata</taxon>
        <taxon>Euteleostomi</taxon>
        <taxon>Mammalia</taxon>
        <taxon>Eutheria</taxon>
        <taxon>Laurasiatheria</taxon>
        <taxon>Artiodactyla</taxon>
        <taxon>Whippomorpha</taxon>
        <taxon>Cetacea</taxon>
        <taxon>Odontoceti</taxon>
        <taxon>Phocoenidae</taxon>
        <taxon>Neophocaena</taxon>
    </lineage>
</organism>
<feature type="region of interest" description="Disordered" evidence="1">
    <location>
        <begin position="242"/>
        <end position="263"/>
    </location>
</feature>
<evidence type="ECO:0000256" key="1">
    <source>
        <dbReference type="SAM" id="MobiDB-lite"/>
    </source>
</evidence>
<feature type="compositionally biased region" description="Basic residues" evidence="1">
    <location>
        <begin position="135"/>
        <end position="152"/>
    </location>
</feature>
<feature type="compositionally biased region" description="Basic residues" evidence="1">
    <location>
        <begin position="26"/>
        <end position="38"/>
    </location>
</feature>
<protein>
    <submittedName>
        <fullName evidence="3">Uncharacterized protein C10orf95-like</fullName>
    </submittedName>
</protein>
<accession>A0A341C8R8</accession>
<feature type="region of interest" description="Disordered" evidence="1">
    <location>
        <begin position="134"/>
        <end position="156"/>
    </location>
</feature>
<evidence type="ECO:0000313" key="3">
    <source>
        <dbReference type="RefSeq" id="XP_024611180.1"/>
    </source>
</evidence>
<feature type="compositionally biased region" description="Low complexity" evidence="1">
    <location>
        <begin position="74"/>
        <end position="94"/>
    </location>
</feature>
<evidence type="ECO:0000313" key="2">
    <source>
        <dbReference type="Proteomes" id="UP000252040"/>
    </source>
</evidence>
<gene>
    <name evidence="3" type="primary">LOC112406547</name>
</gene>
<sequence>MTDPHPPRSGIPATPGEDGIGDRCHPKLRKRSSSRHTHAPQTRPAPAQQPRRAQHRCPDAFTHNPTRPPQGDRSPSSCAAPPAPVAANSVLSPYPHSPHSPRRCAAPCPGPASRGNCALSLAKAHPAIELVTSNRQRRTLPRGAARGKRKGLEHKLRSSKATVDLCKKLEIRRAGEPQLRPPQQTPTGSRAPLGQELATGWERKTAPVCALPHARRPAAREALCSQWGGAPCAGGGAVTRAPRDPARGLRPGKPEAAAVCSID</sequence>
<proteinExistence type="predicted"/>
<dbReference type="KEGG" id="nasi:112406547"/>
<dbReference type="RefSeq" id="XP_024611180.1">
    <property type="nucleotide sequence ID" value="XM_024755412.1"/>
</dbReference>
<dbReference type="GeneID" id="112406547"/>
<feature type="compositionally biased region" description="Low complexity" evidence="1">
    <location>
        <begin position="39"/>
        <end position="51"/>
    </location>
</feature>
<feature type="region of interest" description="Disordered" evidence="1">
    <location>
        <begin position="1"/>
        <end position="117"/>
    </location>
</feature>
<reference evidence="3" key="1">
    <citation type="submission" date="2025-08" db="UniProtKB">
        <authorList>
            <consortium name="RefSeq"/>
        </authorList>
    </citation>
    <scope>IDENTIFICATION</scope>
    <source>
        <tissue evidence="3">Meat</tissue>
    </source>
</reference>
<dbReference type="AlphaFoldDB" id="A0A341C8R8"/>
<feature type="compositionally biased region" description="Low complexity" evidence="1">
    <location>
        <begin position="103"/>
        <end position="115"/>
    </location>
</feature>
<feature type="region of interest" description="Disordered" evidence="1">
    <location>
        <begin position="173"/>
        <end position="193"/>
    </location>
</feature>
<name>A0A341C8R8_NEOAA</name>
<dbReference type="InParanoid" id="A0A341C8R8"/>